<accession>A0A517YF39</accession>
<dbReference type="PANTHER" id="PTHR11878:SF65">
    <property type="entry name" value="NA_CA-EXCHANGE PROTEIN, ISOFORM G"/>
    <property type="match status" value="1"/>
</dbReference>
<dbReference type="KEGG" id="aagg:ETAA8_39260"/>
<dbReference type="InterPro" id="IPR051171">
    <property type="entry name" value="CaCA"/>
</dbReference>
<keyword evidence="2" id="KW-0677">Repeat</keyword>
<dbReference type="Pfam" id="PF03160">
    <property type="entry name" value="Calx-beta"/>
    <property type="match status" value="1"/>
</dbReference>
<evidence type="ECO:0000313" key="6">
    <source>
        <dbReference type="EMBL" id="QDU28821.1"/>
    </source>
</evidence>
<keyword evidence="3" id="KW-0106">Calcium</keyword>
<evidence type="ECO:0000256" key="4">
    <source>
        <dbReference type="ARBA" id="ARBA00023065"/>
    </source>
</evidence>
<evidence type="ECO:0000259" key="5">
    <source>
        <dbReference type="SMART" id="SM00237"/>
    </source>
</evidence>
<dbReference type="GO" id="GO:0030001">
    <property type="term" value="P:metal ion transport"/>
    <property type="evidence" value="ECO:0007669"/>
    <property type="project" value="TreeGrafter"/>
</dbReference>
<organism evidence="6 7">
    <name type="scientific">Anatilimnocola aggregata</name>
    <dbReference type="NCBI Taxonomy" id="2528021"/>
    <lineage>
        <taxon>Bacteria</taxon>
        <taxon>Pseudomonadati</taxon>
        <taxon>Planctomycetota</taxon>
        <taxon>Planctomycetia</taxon>
        <taxon>Pirellulales</taxon>
        <taxon>Pirellulaceae</taxon>
        <taxon>Anatilimnocola</taxon>
    </lineage>
</organism>
<keyword evidence="1" id="KW-0732">Signal</keyword>
<evidence type="ECO:0000256" key="2">
    <source>
        <dbReference type="ARBA" id="ARBA00022737"/>
    </source>
</evidence>
<dbReference type="InterPro" id="IPR013783">
    <property type="entry name" value="Ig-like_fold"/>
</dbReference>
<proteinExistence type="predicted"/>
<evidence type="ECO:0000256" key="3">
    <source>
        <dbReference type="ARBA" id="ARBA00022837"/>
    </source>
</evidence>
<dbReference type="PANTHER" id="PTHR11878">
    <property type="entry name" value="SODIUM/CALCIUM EXCHANGER"/>
    <property type="match status" value="1"/>
</dbReference>
<dbReference type="OrthoDB" id="220328at2"/>
<dbReference type="InterPro" id="IPR003644">
    <property type="entry name" value="Calx_beta"/>
</dbReference>
<dbReference type="InterPro" id="IPR038081">
    <property type="entry name" value="CalX-like_sf"/>
</dbReference>
<evidence type="ECO:0000313" key="7">
    <source>
        <dbReference type="Proteomes" id="UP000315017"/>
    </source>
</evidence>
<dbReference type="SUPFAM" id="SSF141072">
    <property type="entry name" value="CalX-like"/>
    <property type="match status" value="1"/>
</dbReference>
<keyword evidence="7" id="KW-1185">Reference proteome</keyword>
<dbReference type="GO" id="GO:0007154">
    <property type="term" value="P:cell communication"/>
    <property type="evidence" value="ECO:0007669"/>
    <property type="project" value="InterPro"/>
</dbReference>
<protein>
    <submittedName>
        <fullName evidence="6">Serine-aspartate repeat-containing protein D</fullName>
    </submittedName>
</protein>
<evidence type="ECO:0000256" key="1">
    <source>
        <dbReference type="ARBA" id="ARBA00022729"/>
    </source>
</evidence>
<reference evidence="6 7" key="1">
    <citation type="submission" date="2019-02" db="EMBL/GenBank/DDBJ databases">
        <title>Deep-cultivation of Planctomycetes and their phenomic and genomic characterization uncovers novel biology.</title>
        <authorList>
            <person name="Wiegand S."/>
            <person name="Jogler M."/>
            <person name="Boedeker C."/>
            <person name="Pinto D."/>
            <person name="Vollmers J."/>
            <person name="Rivas-Marin E."/>
            <person name="Kohn T."/>
            <person name="Peeters S.H."/>
            <person name="Heuer A."/>
            <person name="Rast P."/>
            <person name="Oberbeckmann S."/>
            <person name="Bunk B."/>
            <person name="Jeske O."/>
            <person name="Meyerdierks A."/>
            <person name="Storesund J.E."/>
            <person name="Kallscheuer N."/>
            <person name="Luecker S."/>
            <person name="Lage O.M."/>
            <person name="Pohl T."/>
            <person name="Merkel B.J."/>
            <person name="Hornburger P."/>
            <person name="Mueller R.-W."/>
            <person name="Bruemmer F."/>
            <person name="Labrenz M."/>
            <person name="Spormann A.M."/>
            <person name="Op den Camp H."/>
            <person name="Overmann J."/>
            <person name="Amann R."/>
            <person name="Jetten M.S.M."/>
            <person name="Mascher T."/>
            <person name="Medema M.H."/>
            <person name="Devos D.P."/>
            <person name="Kaster A.-K."/>
            <person name="Ovreas L."/>
            <person name="Rohde M."/>
            <person name="Galperin M.Y."/>
            <person name="Jogler C."/>
        </authorList>
    </citation>
    <scope>NUCLEOTIDE SEQUENCE [LARGE SCALE GENOMIC DNA]</scope>
    <source>
        <strain evidence="6 7">ETA_A8</strain>
    </source>
</reference>
<keyword evidence="4" id="KW-0813">Transport</keyword>
<dbReference type="EMBL" id="CP036274">
    <property type="protein sequence ID" value="QDU28821.1"/>
    <property type="molecule type" value="Genomic_DNA"/>
</dbReference>
<name>A0A517YF39_9BACT</name>
<dbReference type="SUPFAM" id="SSF117074">
    <property type="entry name" value="Hypothetical protein PA1324"/>
    <property type="match status" value="2"/>
</dbReference>
<sequence length="763" mass="80490">MSRSYRPVSFRPTISISKGQLSSRKSLVIERLETRDLMSASPLTSDTEGIAIYGPVPLAESMEVCRLTEALLAAPGPTHEDSAHTFPDSNHSAAGLLATGRIYDDANGNSVLDLNERSLPNAKIYADLNNNLVQDVNEPFGYSGAEGVFGLFGVPAGVYPLRVDRPGWETTQEGHFDSQELGNILLGIHSTADLPVGNVSGTIFRDLNLDGLRNPNEVGLRDRTVYADDNENGIADPSETSARTDAAGNYELQLTAGEHLVREVGNASDPILVTLAEGETTACADIAIRPGGALAGSVYHDRNASGMRDRDEEALPGQVYLDINQNCQFDAGEAFSDVDSNGAFQFADISAGEYILRALFAPGTQVSEGASGQMISLSEGDEIRDILFGGYRNASISGLVVHDYNTLWGNGVAGQQVFVDVNDNGNLDFDEPVAISDENGGFYTLEGLTPGVYQLRLANTAGWHATDESRGEAVTVTSGEVKTINPLRVQPGLEILDAQVSEGSEATGYATFVVHLQTPVEVPITVSFKTSAALQPTSPATGIAKAGQDYLAGIGTLTFAPGEQSKSIRVRVLGDTVAENDEQFIVQLQNPRGATLIRNEATGSIIDDDAAAQDPSGTPAIEPCVTGEIESAAPVMSVASAATSSATLNLKGVVPSYNPNGGTKKILGGATLTNSRQITASFRADFYWSSIPSLNAGARSELIGSTNIAGKSFATGNHSIGFSLNTQRSLVKPAYAKYLVQVLVPGAGMQESTYLDNVTAAKL</sequence>
<dbReference type="AlphaFoldDB" id="A0A517YF39"/>
<keyword evidence="4" id="KW-0406">Ion transport</keyword>
<dbReference type="Proteomes" id="UP000315017">
    <property type="component" value="Chromosome"/>
</dbReference>
<dbReference type="Gene3D" id="2.60.40.10">
    <property type="entry name" value="Immunoglobulins"/>
    <property type="match status" value="2"/>
</dbReference>
<feature type="domain" description="Calx-beta" evidence="5">
    <location>
        <begin position="482"/>
        <end position="589"/>
    </location>
</feature>
<dbReference type="GO" id="GO:0016020">
    <property type="term" value="C:membrane"/>
    <property type="evidence" value="ECO:0007669"/>
    <property type="project" value="InterPro"/>
</dbReference>
<gene>
    <name evidence="6" type="primary">sdrD_3</name>
    <name evidence="6" type="ORF">ETAA8_39260</name>
</gene>
<dbReference type="SMART" id="SM00237">
    <property type="entry name" value="Calx_beta"/>
    <property type="match status" value="1"/>
</dbReference>
<dbReference type="Gene3D" id="2.60.40.2030">
    <property type="match status" value="1"/>
</dbReference>